<evidence type="ECO:0000256" key="1">
    <source>
        <dbReference type="SAM" id="SignalP"/>
    </source>
</evidence>
<dbReference type="OrthoDB" id="669636at2"/>
<comment type="caution">
    <text evidence="2">The sequence shown here is derived from an EMBL/GenBank/DDBJ whole genome shotgun (WGS) entry which is preliminary data.</text>
</comment>
<dbReference type="RefSeq" id="WP_086594250.1">
    <property type="nucleotide sequence ID" value="NZ_MTSE01000005.1"/>
</dbReference>
<reference evidence="2 3" key="1">
    <citation type="submission" date="2017-01" db="EMBL/GenBank/DDBJ databases">
        <title>A new Hymenobacter.</title>
        <authorList>
            <person name="Liang Y."/>
            <person name="Feng F."/>
        </authorList>
    </citation>
    <scope>NUCLEOTIDE SEQUENCE [LARGE SCALE GENOMIC DNA]</scope>
    <source>
        <strain evidence="2">MIMBbqt21</strain>
    </source>
</reference>
<gene>
    <name evidence="2" type="ORF">BXP70_11680</name>
</gene>
<dbReference type="EMBL" id="MTSE01000005">
    <property type="protein sequence ID" value="OUJ73646.1"/>
    <property type="molecule type" value="Genomic_DNA"/>
</dbReference>
<name>A0A243WDA1_9BACT</name>
<evidence type="ECO:0000313" key="3">
    <source>
        <dbReference type="Proteomes" id="UP000194873"/>
    </source>
</evidence>
<dbReference type="AlphaFoldDB" id="A0A243WDA1"/>
<dbReference type="Gene3D" id="3.40.50.10610">
    <property type="entry name" value="ABC-type transport auxiliary lipoprotein component"/>
    <property type="match status" value="1"/>
</dbReference>
<evidence type="ECO:0000313" key="2">
    <source>
        <dbReference type="EMBL" id="OUJ73646.1"/>
    </source>
</evidence>
<feature type="chain" id="PRO_5013145532" description="DUF4136 domain-containing protein" evidence="1">
    <location>
        <begin position="37"/>
        <end position="233"/>
    </location>
</feature>
<keyword evidence="1" id="KW-0732">Signal</keyword>
<organism evidence="2 3">
    <name type="scientific">Hymenobacter crusticola</name>
    <dbReference type="NCBI Taxonomy" id="1770526"/>
    <lineage>
        <taxon>Bacteria</taxon>
        <taxon>Pseudomonadati</taxon>
        <taxon>Bacteroidota</taxon>
        <taxon>Cytophagia</taxon>
        <taxon>Cytophagales</taxon>
        <taxon>Hymenobacteraceae</taxon>
        <taxon>Hymenobacter</taxon>
    </lineage>
</organism>
<keyword evidence="3" id="KW-1185">Reference proteome</keyword>
<evidence type="ECO:0008006" key="4">
    <source>
        <dbReference type="Google" id="ProtNLM"/>
    </source>
</evidence>
<proteinExistence type="predicted"/>
<protein>
    <recommendedName>
        <fullName evidence="4">DUF4136 domain-containing protein</fullName>
    </recommendedName>
</protein>
<accession>A0A243WDA1</accession>
<sequence length="233" mass="25676">MNHSRTPRNYAQGTTNLLKRLAFVLVLLLGSNLAFAQGFESAKQIFESPKLKTAITGHRTVAILPFDAKITYRKQPKGFNAEANRDQEETMSKSIQASLYTFLLRKADNYSVSFQDVDKTNILLKKAGLYGKLDQATRDEVAKALGVDAVLGGRFETEQTKTEGAAIASAVLFGGLGGKTGTGSLFLTLNDGNDGELLWRFFKTMDDGITSSTDDLVERMMRKVSRNFPYAKN</sequence>
<dbReference type="Proteomes" id="UP000194873">
    <property type="component" value="Unassembled WGS sequence"/>
</dbReference>
<feature type="signal peptide" evidence="1">
    <location>
        <begin position="1"/>
        <end position="36"/>
    </location>
</feature>